<dbReference type="AlphaFoldDB" id="A0A7G1N7D3"/>
<proteinExistence type="predicted"/>
<organism evidence="2 3">
    <name type="scientific">Streptomyces tuirus</name>
    <dbReference type="NCBI Taxonomy" id="68278"/>
    <lineage>
        <taxon>Bacteria</taxon>
        <taxon>Bacillati</taxon>
        <taxon>Actinomycetota</taxon>
        <taxon>Actinomycetes</taxon>
        <taxon>Kitasatosporales</taxon>
        <taxon>Streptomycetaceae</taxon>
        <taxon>Streptomyces</taxon>
    </lineage>
</organism>
<dbReference type="RefSeq" id="WP_190904771.1">
    <property type="nucleotide sequence ID" value="NZ_AP023439.1"/>
</dbReference>
<dbReference type="EMBL" id="AP023439">
    <property type="protein sequence ID" value="BCL18779.1"/>
    <property type="molecule type" value="Genomic_DNA"/>
</dbReference>
<evidence type="ECO:0000313" key="3">
    <source>
        <dbReference type="Proteomes" id="UP000516373"/>
    </source>
</evidence>
<accession>A0A7G1N7D3</accession>
<name>A0A7G1N7D3_9ACTN</name>
<dbReference type="KEGG" id="stui:GCM10017668_06220"/>
<feature type="compositionally biased region" description="Basic and acidic residues" evidence="1">
    <location>
        <begin position="61"/>
        <end position="70"/>
    </location>
</feature>
<evidence type="ECO:0000313" key="2">
    <source>
        <dbReference type="EMBL" id="BCL18779.1"/>
    </source>
</evidence>
<protein>
    <submittedName>
        <fullName evidence="2">Uncharacterized protein</fullName>
    </submittedName>
</protein>
<dbReference type="Proteomes" id="UP000516373">
    <property type="component" value="Chromosome"/>
</dbReference>
<feature type="region of interest" description="Disordered" evidence="1">
    <location>
        <begin position="43"/>
        <end position="70"/>
    </location>
</feature>
<gene>
    <name evidence="2" type="ORF">GCM10017668_06220</name>
</gene>
<evidence type="ECO:0000256" key="1">
    <source>
        <dbReference type="SAM" id="MobiDB-lite"/>
    </source>
</evidence>
<sequence>MADAPVPGLMGRVSGTTGPGLVGEVIVRVRGGAEHFLARPLLASTDHGGQAPRGGALLDGQPRKVPVDDR</sequence>
<reference evidence="2 3" key="1">
    <citation type="journal article" date="2014" name="Int. J. Syst. Evol. Microbiol.">
        <title>Complete genome sequence of Corynebacterium casei LMG S-19264T (=DSM 44701T), isolated from a smear-ripened cheese.</title>
        <authorList>
            <consortium name="US DOE Joint Genome Institute (JGI-PGF)"/>
            <person name="Walter F."/>
            <person name="Albersmeier A."/>
            <person name="Kalinowski J."/>
            <person name="Ruckert C."/>
        </authorList>
    </citation>
    <scope>NUCLEOTIDE SEQUENCE [LARGE SCALE GENOMIC DNA]</scope>
    <source>
        <strain evidence="2 3">JCM 4255</strain>
    </source>
</reference>